<dbReference type="InterPro" id="IPR006135">
    <property type="entry name" value="T3SS_substrate_exporter"/>
</dbReference>
<evidence type="ECO:0000256" key="3">
    <source>
        <dbReference type="ARBA" id="ARBA00023225"/>
    </source>
</evidence>
<evidence type="ECO:0000313" key="6">
    <source>
        <dbReference type="Proteomes" id="UP000235162"/>
    </source>
</evidence>
<comment type="similarity">
    <text evidence="1">Belongs to the type III secretion exporter family.</text>
</comment>
<comment type="function">
    <text evidence="4">Required for formation of the rod structure in the basal body of the flagellar apparatus. Together with FliI and FliH, may constitute the export apparatus of flagellin.</text>
</comment>
<organism evidence="5 6">
    <name type="scientific">Halioglobus japonicus</name>
    <dbReference type="NCBI Taxonomy" id="930805"/>
    <lineage>
        <taxon>Bacteria</taxon>
        <taxon>Pseudomonadati</taxon>
        <taxon>Pseudomonadota</taxon>
        <taxon>Gammaproteobacteria</taxon>
        <taxon>Cellvibrionales</taxon>
        <taxon>Halieaceae</taxon>
        <taxon>Halioglobus</taxon>
    </lineage>
</organism>
<protein>
    <recommendedName>
        <fullName evidence="2">Flagellar biosynthetic protein FlhB</fullName>
    </recommendedName>
</protein>
<comment type="caution">
    <text evidence="5">The sequence shown here is derived from an EMBL/GenBank/DDBJ whole genome shotgun (WGS) entry which is preliminary data.</text>
</comment>
<keyword evidence="3" id="KW-0653">Protein transport</keyword>
<evidence type="ECO:0000313" key="5">
    <source>
        <dbReference type="EMBL" id="PLW86100.1"/>
    </source>
</evidence>
<dbReference type="RefSeq" id="WP_066057719.1">
    <property type="nucleotide sequence ID" value="NZ_BMYL01000002.1"/>
</dbReference>
<dbReference type="Proteomes" id="UP000235162">
    <property type="component" value="Unassembled WGS sequence"/>
</dbReference>
<proteinExistence type="inferred from homology"/>
<evidence type="ECO:0000256" key="1">
    <source>
        <dbReference type="ARBA" id="ARBA00010690"/>
    </source>
</evidence>
<dbReference type="AlphaFoldDB" id="A0AAP8SMZ3"/>
<dbReference type="GO" id="GO:0009306">
    <property type="term" value="P:protein secretion"/>
    <property type="evidence" value="ECO:0007669"/>
    <property type="project" value="InterPro"/>
</dbReference>
<dbReference type="Gene3D" id="3.40.1690.10">
    <property type="entry name" value="secretion proteins EscU"/>
    <property type="match status" value="1"/>
</dbReference>
<evidence type="ECO:0000256" key="2">
    <source>
        <dbReference type="ARBA" id="ARBA00021622"/>
    </source>
</evidence>
<dbReference type="PANTHER" id="PTHR30531">
    <property type="entry name" value="FLAGELLAR BIOSYNTHETIC PROTEIN FLHB"/>
    <property type="match status" value="1"/>
</dbReference>
<dbReference type="EMBL" id="PKUR01000002">
    <property type="protein sequence ID" value="PLW86100.1"/>
    <property type="molecule type" value="Genomic_DNA"/>
</dbReference>
<accession>A0AAP8SMZ3</accession>
<dbReference type="Pfam" id="PF01312">
    <property type="entry name" value="Bac_export_2"/>
    <property type="match status" value="1"/>
</dbReference>
<sequence length="98" mass="10994">MQHPDNKTHSLKSSAVALRYKVSDDPAPRVVARGYGAIAERIIEEAKSHDVFVHDSPELVALLMQIDLDEYIPPHMYTAIAELLVWLSAVDKKVADER</sequence>
<gene>
    <name evidence="5" type="ORF">C0029_06530</name>
</gene>
<keyword evidence="5" id="KW-0282">Flagellum</keyword>
<keyword evidence="5" id="KW-0966">Cell projection</keyword>
<keyword evidence="5" id="KW-0969">Cilium</keyword>
<keyword evidence="3" id="KW-1006">Bacterial flagellum protein export</keyword>
<dbReference type="GO" id="GO:0005886">
    <property type="term" value="C:plasma membrane"/>
    <property type="evidence" value="ECO:0007669"/>
    <property type="project" value="TreeGrafter"/>
</dbReference>
<evidence type="ECO:0000256" key="4">
    <source>
        <dbReference type="ARBA" id="ARBA00025078"/>
    </source>
</evidence>
<dbReference type="PANTHER" id="PTHR30531:SF12">
    <property type="entry name" value="FLAGELLAR BIOSYNTHETIC PROTEIN FLHB"/>
    <property type="match status" value="1"/>
</dbReference>
<reference evidence="5 6" key="1">
    <citation type="submission" date="2018-01" db="EMBL/GenBank/DDBJ databases">
        <title>The draft genome sequence of Halioglobus japonicus S1-36.</title>
        <authorList>
            <person name="Du Z.-J."/>
            <person name="Shi M.-J."/>
        </authorList>
    </citation>
    <scope>NUCLEOTIDE SEQUENCE [LARGE SCALE GENOMIC DNA]</scope>
    <source>
        <strain evidence="5 6">S1-36</strain>
    </source>
</reference>
<dbReference type="KEGG" id="hja:BST95_07485"/>
<keyword evidence="6" id="KW-1185">Reference proteome</keyword>
<keyword evidence="3" id="KW-0813">Transport</keyword>
<dbReference type="SUPFAM" id="SSF160544">
    <property type="entry name" value="EscU C-terminal domain-like"/>
    <property type="match status" value="1"/>
</dbReference>
<name>A0AAP8SMZ3_9GAMM</name>
<dbReference type="InterPro" id="IPR029025">
    <property type="entry name" value="T3SS_substrate_exporter_C"/>
</dbReference>